<accession>A0ABW6XS83</accession>
<feature type="compositionally biased region" description="Low complexity" evidence="1">
    <location>
        <begin position="30"/>
        <end position="45"/>
    </location>
</feature>
<protein>
    <submittedName>
        <fullName evidence="3">Uncharacterized protein</fullName>
    </submittedName>
</protein>
<feature type="signal peptide" evidence="2">
    <location>
        <begin position="1"/>
        <end position="30"/>
    </location>
</feature>
<evidence type="ECO:0000313" key="3">
    <source>
        <dbReference type="EMBL" id="MFF5920351.1"/>
    </source>
</evidence>
<proteinExistence type="predicted"/>
<dbReference type="PROSITE" id="PS51318">
    <property type="entry name" value="TAT"/>
    <property type="match status" value="1"/>
</dbReference>
<organism evidence="3 4">
    <name type="scientific">Streptomyces flavochromogenes</name>
    <dbReference type="NCBI Taxonomy" id="68199"/>
    <lineage>
        <taxon>Bacteria</taxon>
        <taxon>Bacillati</taxon>
        <taxon>Actinomycetota</taxon>
        <taxon>Actinomycetes</taxon>
        <taxon>Kitasatosporales</taxon>
        <taxon>Streptomycetaceae</taxon>
        <taxon>Streptomyces</taxon>
    </lineage>
</organism>
<name>A0ABW6XS83_9ACTN</name>
<evidence type="ECO:0000256" key="2">
    <source>
        <dbReference type="SAM" id="SignalP"/>
    </source>
</evidence>
<feature type="compositionally biased region" description="Pro residues" evidence="1">
    <location>
        <begin position="46"/>
        <end position="111"/>
    </location>
</feature>
<evidence type="ECO:0000256" key="1">
    <source>
        <dbReference type="SAM" id="MobiDB-lite"/>
    </source>
</evidence>
<feature type="compositionally biased region" description="Low complexity" evidence="1">
    <location>
        <begin position="115"/>
        <end position="125"/>
    </location>
</feature>
<feature type="chain" id="PRO_5045340913" evidence="2">
    <location>
        <begin position="31"/>
        <end position="410"/>
    </location>
</feature>
<reference evidence="3 4" key="1">
    <citation type="submission" date="2024-10" db="EMBL/GenBank/DDBJ databases">
        <title>The Natural Products Discovery Center: Release of the First 8490 Sequenced Strains for Exploring Actinobacteria Biosynthetic Diversity.</title>
        <authorList>
            <person name="Kalkreuter E."/>
            <person name="Kautsar S.A."/>
            <person name="Yang D."/>
            <person name="Bader C.D."/>
            <person name="Teijaro C.N."/>
            <person name="Fluegel L."/>
            <person name="Davis C.M."/>
            <person name="Simpson J.R."/>
            <person name="Lauterbach L."/>
            <person name="Steele A.D."/>
            <person name="Gui C."/>
            <person name="Meng S."/>
            <person name="Li G."/>
            <person name="Viehrig K."/>
            <person name="Ye F."/>
            <person name="Su P."/>
            <person name="Kiefer A.F."/>
            <person name="Nichols A."/>
            <person name="Cepeda A.J."/>
            <person name="Yan W."/>
            <person name="Fan B."/>
            <person name="Jiang Y."/>
            <person name="Adhikari A."/>
            <person name="Zheng C.-J."/>
            <person name="Schuster L."/>
            <person name="Cowan T.M."/>
            <person name="Smanski M.J."/>
            <person name="Chevrette M.G."/>
            <person name="De Carvalho L.P.S."/>
            <person name="Shen B."/>
        </authorList>
    </citation>
    <scope>NUCLEOTIDE SEQUENCE [LARGE SCALE GENOMIC DNA]</scope>
    <source>
        <strain evidence="3 4">NPDC012605</strain>
    </source>
</reference>
<feature type="region of interest" description="Disordered" evidence="1">
    <location>
        <begin position="297"/>
        <end position="328"/>
    </location>
</feature>
<feature type="compositionally biased region" description="Basic and acidic residues" evidence="1">
    <location>
        <begin position="309"/>
        <end position="320"/>
    </location>
</feature>
<dbReference type="InterPro" id="IPR006311">
    <property type="entry name" value="TAT_signal"/>
</dbReference>
<sequence>MTRNVRRHVIRAASASLLAAALGLTGGVAAAAGASAQPQAVLAAEPTPPPGEGEPEPPPPGESEPEAPPPGESEPEAPPPGEGEPEAPPPGESEPEAPPPGEGEPEAPPPGEDGGAPPAERGAPAPQTPDEIRTRIEAGLASSDLSAEEKATVQKSLETVLGILSDPNASPFEKDLASAVGAGLDQVLKLSMDPATSAEDKARYDRLVVGVSEAMAKFTDPDVPADQRDGTHAVLADLNVTLANLAASNLSPADKAYYSLWADQILGGLLAVQQPTTTPKQHADRQRVQEKLKRNAGALKTYQNPDASQADRDAAKKTLDEQAGATNPPAHQELVAELKRLKAPQACLDVVQNRTQQAGWPDGSLWGLSDTTCADTVGAGAQDSGSDWSALFQCVIDNPFSTCASRVPED</sequence>
<dbReference type="Proteomes" id="UP001602370">
    <property type="component" value="Unassembled WGS sequence"/>
</dbReference>
<dbReference type="RefSeq" id="WP_388307982.1">
    <property type="nucleotide sequence ID" value="NZ_JBIBDZ010000005.1"/>
</dbReference>
<dbReference type="EMBL" id="JBIBDZ010000005">
    <property type="protein sequence ID" value="MFF5920351.1"/>
    <property type="molecule type" value="Genomic_DNA"/>
</dbReference>
<gene>
    <name evidence="3" type="ORF">ACFY8C_18710</name>
</gene>
<keyword evidence="4" id="KW-1185">Reference proteome</keyword>
<keyword evidence="2" id="KW-0732">Signal</keyword>
<feature type="region of interest" description="Disordered" evidence="1">
    <location>
        <begin position="30"/>
        <end position="148"/>
    </location>
</feature>
<comment type="caution">
    <text evidence="3">The sequence shown here is derived from an EMBL/GenBank/DDBJ whole genome shotgun (WGS) entry which is preliminary data.</text>
</comment>
<evidence type="ECO:0000313" key="4">
    <source>
        <dbReference type="Proteomes" id="UP001602370"/>
    </source>
</evidence>